<dbReference type="OrthoDB" id="3173at2759"/>
<proteinExistence type="inferred from homology"/>
<evidence type="ECO:0000313" key="13">
    <source>
        <dbReference type="EMBL" id="CAC5411590.1"/>
    </source>
</evidence>
<evidence type="ECO:0000259" key="12">
    <source>
        <dbReference type="SMART" id="SM01144"/>
    </source>
</evidence>
<accession>A0A6J8DXR9</accession>
<keyword evidence="6" id="KW-0539">Nucleus</keyword>
<dbReference type="PANTHER" id="PTHR15627:SF8">
    <property type="entry name" value="TRNA-URIDINE AMINOCARBOXYPROPYLTRANSFERASE 1"/>
    <property type="match status" value="1"/>
</dbReference>
<evidence type="ECO:0000256" key="6">
    <source>
        <dbReference type="ARBA" id="ARBA00023242"/>
    </source>
</evidence>
<dbReference type="Proteomes" id="UP000507470">
    <property type="component" value="Unassembled WGS sequence"/>
</dbReference>
<dbReference type="InterPro" id="IPR005636">
    <property type="entry name" value="DTW"/>
</dbReference>
<comment type="function">
    <text evidence="7">Catalyzes the formation of 3-(3-amino-3-carboxypropyl)uridine (acp3U) at position 20 in the D-loop of several cytoplasmic tRNAs (acp3U(20)).</text>
</comment>
<protein>
    <recommendedName>
        <fullName evidence="9">tRNA-uridine aminocarboxypropyltransferase 1</fullName>
        <ecNumber evidence="2">2.5.1.25</ecNumber>
    </recommendedName>
    <alternativeName>
        <fullName evidence="10">DTW domain-containing protein 1</fullName>
    </alternativeName>
</protein>
<evidence type="ECO:0000256" key="9">
    <source>
        <dbReference type="ARBA" id="ARBA00039242"/>
    </source>
</evidence>
<reference evidence="13 14" key="1">
    <citation type="submission" date="2020-06" db="EMBL/GenBank/DDBJ databases">
        <authorList>
            <person name="Li R."/>
            <person name="Bekaert M."/>
        </authorList>
    </citation>
    <scope>NUCLEOTIDE SEQUENCE [LARGE SCALE GENOMIC DNA]</scope>
    <source>
        <strain evidence="14">wild</strain>
    </source>
</reference>
<organism evidence="13 14">
    <name type="scientific">Mytilus coruscus</name>
    <name type="common">Sea mussel</name>
    <dbReference type="NCBI Taxonomy" id="42192"/>
    <lineage>
        <taxon>Eukaryota</taxon>
        <taxon>Metazoa</taxon>
        <taxon>Spiralia</taxon>
        <taxon>Lophotrochozoa</taxon>
        <taxon>Mollusca</taxon>
        <taxon>Bivalvia</taxon>
        <taxon>Autobranchia</taxon>
        <taxon>Pteriomorphia</taxon>
        <taxon>Mytilida</taxon>
        <taxon>Mytiloidea</taxon>
        <taxon>Mytilidae</taxon>
        <taxon>Mytilinae</taxon>
        <taxon>Mytilus</taxon>
    </lineage>
</organism>
<dbReference type="Pfam" id="PF03942">
    <property type="entry name" value="DTW"/>
    <property type="match status" value="1"/>
</dbReference>
<evidence type="ECO:0000256" key="5">
    <source>
        <dbReference type="ARBA" id="ARBA00022694"/>
    </source>
</evidence>
<evidence type="ECO:0000256" key="4">
    <source>
        <dbReference type="ARBA" id="ARBA00022691"/>
    </source>
</evidence>
<dbReference type="EMBL" id="CACVKT020007873">
    <property type="protein sequence ID" value="CAC5411590.1"/>
    <property type="molecule type" value="Genomic_DNA"/>
</dbReference>
<evidence type="ECO:0000256" key="2">
    <source>
        <dbReference type="ARBA" id="ARBA00012386"/>
    </source>
</evidence>
<keyword evidence="14" id="KW-1185">Reference proteome</keyword>
<evidence type="ECO:0000313" key="14">
    <source>
        <dbReference type="Proteomes" id="UP000507470"/>
    </source>
</evidence>
<dbReference type="EC" id="2.5.1.25" evidence="2"/>
<comment type="catalytic activity">
    <reaction evidence="11">
        <text>a uridine in tRNA + S-adenosyl-L-methionine = a 3-[(3S)-3-amino-3-carboxypropyl]uridine in tRNA + S-methyl-5'-thioadenosine + H(+)</text>
        <dbReference type="Rhea" id="RHEA:62432"/>
        <dbReference type="Rhea" id="RHEA-COMP:13339"/>
        <dbReference type="Rhea" id="RHEA-COMP:16092"/>
        <dbReference type="ChEBI" id="CHEBI:15378"/>
        <dbReference type="ChEBI" id="CHEBI:17509"/>
        <dbReference type="ChEBI" id="CHEBI:59789"/>
        <dbReference type="ChEBI" id="CHEBI:65315"/>
        <dbReference type="ChEBI" id="CHEBI:82930"/>
        <dbReference type="EC" id="2.5.1.25"/>
    </reaction>
</comment>
<evidence type="ECO:0000256" key="7">
    <source>
        <dbReference type="ARBA" id="ARBA00037050"/>
    </source>
</evidence>
<dbReference type="GO" id="GO:0006400">
    <property type="term" value="P:tRNA modification"/>
    <property type="evidence" value="ECO:0007669"/>
    <property type="project" value="TreeGrafter"/>
</dbReference>
<evidence type="ECO:0000256" key="8">
    <source>
        <dbReference type="ARBA" id="ARBA00038290"/>
    </source>
</evidence>
<evidence type="ECO:0000256" key="10">
    <source>
        <dbReference type="ARBA" id="ARBA00042508"/>
    </source>
</evidence>
<dbReference type="GO" id="GO:0016432">
    <property type="term" value="F:tRNA-uridine aminocarboxypropyltransferase activity"/>
    <property type="evidence" value="ECO:0007669"/>
    <property type="project" value="UniProtKB-EC"/>
</dbReference>
<comment type="subcellular location">
    <subcellularLocation>
        <location evidence="1">Nucleus</location>
    </subcellularLocation>
</comment>
<dbReference type="AlphaFoldDB" id="A0A6J8DXR9"/>
<dbReference type="InterPro" id="IPR051521">
    <property type="entry name" value="tRNA_Mod/Golgi_Maint"/>
</dbReference>
<evidence type="ECO:0000256" key="11">
    <source>
        <dbReference type="ARBA" id="ARBA00048718"/>
    </source>
</evidence>
<keyword evidence="5" id="KW-0819">tRNA processing</keyword>
<keyword evidence="3" id="KW-0808">Transferase</keyword>
<gene>
    <name evidence="13" type="ORF">MCOR_44658</name>
</gene>
<sequence>MEEQPFSNLKISSSDFLDTLQGRSECPKCKRSRKYYCYTCYVPVDQLQGKIPCVQIPIKIDIIKHPSEVDGKSTAAHAKILAPDDVTVYTYPCIPDYPRDGSTTLGMDHLVLAPDDVTVYTYPCIPDYPRDGSVSICTRCCDCIPVPVYKTTLGIDQLVLAPDDVTVYTYPCIPDYPRNGSTTLGMDQLVLALDDVTFYTYSCIPDYPRDGSTTLGMDQLVLAPDDVTIYTYPCIPDYLRDGSTTLGMDQLVLAPDDVTIYTYPCIHYPRDGSTTLGDQIQMMLFKPIPGLPDDVTDDVTVYTYPCIPDYPRDGSVVLVFPGNDSLTLEELANQKDIKLKSCQYEDKGNVLCKESHMESQDHNSDESKPLSNTAQVFNKTLEEHHDSDNPWQISDSISGEVTPAFSTETQPGELQTSGSCIIKRKFENNEEAVSSVDKAVFKRAVFIDSTWNQTNRISTDERLKGLPYIMLKDRESKFWRHQRENPPSYLSTIEAIYYLLCDYHEFFYISQL</sequence>
<keyword evidence="4" id="KW-0949">S-adenosyl-L-methionine</keyword>
<dbReference type="SMART" id="SM01144">
    <property type="entry name" value="DTW"/>
    <property type="match status" value="1"/>
</dbReference>
<evidence type="ECO:0000256" key="3">
    <source>
        <dbReference type="ARBA" id="ARBA00022679"/>
    </source>
</evidence>
<name>A0A6J8DXR9_MYTCO</name>
<feature type="domain" description="DTW" evidence="12">
    <location>
        <begin position="33"/>
        <end position="508"/>
    </location>
</feature>
<comment type="similarity">
    <text evidence="8">Belongs to the TDD superfamily. DTWD1 family.</text>
</comment>
<dbReference type="PANTHER" id="PTHR15627">
    <property type="entry name" value="NATURAL KILLER CELL-SPECIFIC ANTIGEN KLIP1"/>
    <property type="match status" value="1"/>
</dbReference>
<evidence type="ECO:0000256" key="1">
    <source>
        <dbReference type="ARBA" id="ARBA00004123"/>
    </source>
</evidence>
<dbReference type="GO" id="GO:0005634">
    <property type="term" value="C:nucleus"/>
    <property type="evidence" value="ECO:0007669"/>
    <property type="project" value="UniProtKB-SubCell"/>
</dbReference>